<dbReference type="Gene3D" id="3.40.1580.10">
    <property type="entry name" value="SMI1/KNR4-like"/>
    <property type="match status" value="1"/>
</dbReference>
<dbReference type="Proteomes" id="UP000518300">
    <property type="component" value="Unassembled WGS sequence"/>
</dbReference>
<comment type="caution">
    <text evidence="2">The sequence shown here is derived from an EMBL/GenBank/DDBJ whole genome shotgun (WGS) entry which is preliminary data.</text>
</comment>
<dbReference type="SUPFAM" id="SSF160631">
    <property type="entry name" value="SMI1/KNR4-like"/>
    <property type="match status" value="1"/>
</dbReference>
<keyword evidence="3" id="KW-1185">Reference proteome</keyword>
<feature type="domain" description="Knr4/Smi1-like" evidence="1">
    <location>
        <begin position="17"/>
        <end position="137"/>
    </location>
</feature>
<dbReference type="Pfam" id="PF09346">
    <property type="entry name" value="SMI1_KNR4"/>
    <property type="match status" value="1"/>
</dbReference>
<dbReference type="RefSeq" id="WP_169352314.1">
    <property type="nucleotide sequence ID" value="NZ_JABBJJ010000555.1"/>
</dbReference>
<gene>
    <name evidence="2" type="ORF">HG543_51370</name>
</gene>
<organism evidence="2 3">
    <name type="scientific">Pyxidicoccus fallax</name>
    <dbReference type="NCBI Taxonomy" id="394095"/>
    <lineage>
        <taxon>Bacteria</taxon>
        <taxon>Pseudomonadati</taxon>
        <taxon>Myxococcota</taxon>
        <taxon>Myxococcia</taxon>
        <taxon>Myxococcales</taxon>
        <taxon>Cystobacterineae</taxon>
        <taxon>Myxococcaceae</taxon>
        <taxon>Pyxidicoccus</taxon>
    </lineage>
</organism>
<accession>A0A848M003</accession>
<dbReference type="SMART" id="SM00860">
    <property type="entry name" value="SMI1_KNR4"/>
    <property type="match status" value="1"/>
</dbReference>
<reference evidence="2 3" key="1">
    <citation type="submission" date="2020-04" db="EMBL/GenBank/DDBJ databases">
        <title>Draft genome of Pyxidicoccus fallax type strain.</title>
        <authorList>
            <person name="Whitworth D.E."/>
        </authorList>
    </citation>
    <scope>NUCLEOTIDE SEQUENCE [LARGE SCALE GENOMIC DNA]</scope>
    <source>
        <strain evidence="2 3">DSM 14698</strain>
    </source>
</reference>
<protein>
    <submittedName>
        <fullName evidence="2">SMI1/KNR4 family protein</fullName>
    </submittedName>
</protein>
<dbReference type="InterPro" id="IPR037883">
    <property type="entry name" value="Knr4/Smi1-like_sf"/>
</dbReference>
<evidence type="ECO:0000313" key="3">
    <source>
        <dbReference type="Proteomes" id="UP000518300"/>
    </source>
</evidence>
<evidence type="ECO:0000313" key="2">
    <source>
        <dbReference type="EMBL" id="NMO23209.1"/>
    </source>
</evidence>
<dbReference type="InterPro" id="IPR018958">
    <property type="entry name" value="Knr4/Smi1-like_dom"/>
</dbReference>
<dbReference type="AlphaFoldDB" id="A0A848M003"/>
<dbReference type="EMBL" id="JABBJJ010000555">
    <property type="protein sequence ID" value="NMO23209.1"/>
    <property type="molecule type" value="Genomic_DNA"/>
</dbReference>
<proteinExistence type="predicted"/>
<evidence type="ECO:0000259" key="1">
    <source>
        <dbReference type="SMART" id="SM00860"/>
    </source>
</evidence>
<name>A0A848M003_9BACT</name>
<sequence length="150" mass="17187">MNSLLDTITREHFPHPPATPEQIAAFEARMGWRLDADLRAFYLHCDGAELFRPLPEANYSILSLAEIQETLIRVRRRDQGAVEAASWYPVADCQDSDYVLVDVAKPGGPYRLLDAWHETYPSQVKQIASSFSEFLEKALASNDHLYWLYE</sequence>